<keyword evidence="1" id="KW-1133">Transmembrane helix</keyword>
<proteinExistence type="predicted"/>
<feature type="transmembrane region" description="Helical" evidence="1">
    <location>
        <begin position="12"/>
        <end position="36"/>
    </location>
</feature>
<keyword evidence="3" id="KW-1185">Reference proteome</keyword>
<feature type="transmembrane region" description="Helical" evidence="1">
    <location>
        <begin position="42"/>
        <end position="70"/>
    </location>
</feature>
<dbReference type="RefSeq" id="WP_269558427.1">
    <property type="nucleotide sequence ID" value="NZ_CP114767.1"/>
</dbReference>
<name>A0ABY7LKK4_9BACT</name>
<reference evidence="2 3" key="1">
    <citation type="submission" date="2022-12" db="EMBL/GenBank/DDBJ databases">
        <title>Hymenobacter canadensis sp. nov. isolated from lake water of the Cambridge Bay, Canada.</title>
        <authorList>
            <person name="Kim W.H."/>
            <person name="Lee Y.M."/>
        </authorList>
    </citation>
    <scope>NUCLEOTIDE SEQUENCE [LARGE SCALE GENOMIC DNA]</scope>
    <source>
        <strain evidence="2 3">PAMC 29467</strain>
    </source>
</reference>
<dbReference type="Proteomes" id="UP001211005">
    <property type="component" value="Chromosome"/>
</dbReference>
<evidence type="ECO:0000313" key="3">
    <source>
        <dbReference type="Proteomes" id="UP001211005"/>
    </source>
</evidence>
<feature type="transmembrane region" description="Helical" evidence="1">
    <location>
        <begin position="110"/>
        <end position="129"/>
    </location>
</feature>
<organism evidence="2 3">
    <name type="scientific">Hymenobacter canadensis</name>
    <dbReference type="NCBI Taxonomy" id="2999067"/>
    <lineage>
        <taxon>Bacteria</taxon>
        <taxon>Pseudomonadati</taxon>
        <taxon>Bacteroidota</taxon>
        <taxon>Cytophagia</taxon>
        <taxon>Cytophagales</taxon>
        <taxon>Hymenobacteraceae</taxon>
        <taxon>Hymenobacter</taxon>
    </lineage>
</organism>
<evidence type="ECO:0000313" key="2">
    <source>
        <dbReference type="EMBL" id="WBA40319.1"/>
    </source>
</evidence>
<feature type="transmembrane region" description="Helical" evidence="1">
    <location>
        <begin position="82"/>
        <end position="104"/>
    </location>
</feature>
<dbReference type="EMBL" id="CP114767">
    <property type="protein sequence ID" value="WBA40319.1"/>
    <property type="molecule type" value="Genomic_DNA"/>
</dbReference>
<keyword evidence="1" id="KW-0472">Membrane</keyword>
<keyword evidence="1" id="KW-0812">Transmembrane</keyword>
<accession>A0ABY7LKK4</accession>
<evidence type="ECO:0000256" key="1">
    <source>
        <dbReference type="SAM" id="Phobius"/>
    </source>
</evidence>
<protein>
    <submittedName>
        <fullName evidence="2">Uncharacterized protein</fullName>
    </submittedName>
</protein>
<sequence>MSSSTSLISSTVYRALILWFMSNLGGTLLLGAILAFGRLEDASIALLAGMLAIIVTAPLVPLAVPFLALLSRLQPNWSRRSIAALGVTLFFVLAHQLLVLLLPFLSSGSLLEMTAPYLVAAWATVFWLYSPEGQHRTSRQLWLRWARAQANAVLRMFRREITPSVI</sequence>
<gene>
    <name evidence="2" type="ORF">O3303_10800</name>
</gene>